<evidence type="ECO:0000313" key="1">
    <source>
        <dbReference type="EMBL" id="EKS00480.1"/>
    </source>
</evidence>
<dbReference type="Proteomes" id="UP000001343">
    <property type="component" value="Unassembled WGS sequence"/>
</dbReference>
<accession>A0AA87MRF9</accession>
<reference evidence="1 2" key="1">
    <citation type="journal article" date="2014" name="Int. J. Syst. Evol. Microbiol.">
        <title>Leptospira mayottensis sp. nov., a pathogenic species of the genus Leptospira isolated from humans.</title>
        <authorList>
            <person name="Bourhy P."/>
            <person name="Collet L."/>
            <person name="Brisse S."/>
            <person name="Picardeau M."/>
        </authorList>
    </citation>
    <scope>NUCLEOTIDE SEQUENCE [LARGE SCALE GENOMIC DNA]</scope>
    <source>
        <strain evidence="1 2">200901122</strain>
    </source>
</reference>
<protein>
    <submittedName>
        <fullName evidence="1">Uncharacterized protein</fullName>
    </submittedName>
</protein>
<comment type="caution">
    <text evidence="1">The sequence shown here is derived from an EMBL/GenBank/DDBJ whole genome shotgun (WGS) entry which is preliminary data.</text>
</comment>
<gene>
    <name evidence="1" type="ORF">LEP1GSC125_0071</name>
</gene>
<name>A0AA87MRF9_9LEPT</name>
<dbReference type="AlphaFoldDB" id="A0AA87MRF9"/>
<proteinExistence type="predicted"/>
<organism evidence="1 2">
    <name type="scientific">Leptospira mayottensis 200901122</name>
    <dbReference type="NCBI Taxonomy" id="1193010"/>
    <lineage>
        <taxon>Bacteria</taxon>
        <taxon>Pseudomonadati</taxon>
        <taxon>Spirochaetota</taxon>
        <taxon>Spirochaetia</taxon>
        <taxon>Leptospirales</taxon>
        <taxon>Leptospiraceae</taxon>
        <taxon>Leptospira</taxon>
    </lineage>
</organism>
<evidence type="ECO:0000313" key="2">
    <source>
        <dbReference type="Proteomes" id="UP000001343"/>
    </source>
</evidence>
<dbReference type="EMBL" id="AKWM02000035">
    <property type="protein sequence ID" value="EKS00480.1"/>
    <property type="molecule type" value="Genomic_DNA"/>
</dbReference>
<sequence>MQDKIFGPVFPYTNLDREIEKINSKPKPPALCIFDKRIVR</sequence>